<keyword evidence="2" id="KW-1185">Reference proteome</keyword>
<reference evidence="2" key="1">
    <citation type="submission" date="2016-06" db="EMBL/GenBank/DDBJ databases">
        <authorList>
            <person name="Toshchakov V.S."/>
        </authorList>
    </citation>
    <scope>NUCLEOTIDE SEQUENCE [LARGE SCALE GENOMIC DNA]</scope>
    <source>
        <strain>PM4 (JCM 30641</strain>
        <strain evidence="2">\VKM B-2940)</strain>
    </source>
</reference>
<dbReference type="Proteomes" id="UP000187822">
    <property type="component" value="Chromosome I"/>
</dbReference>
<evidence type="ECO:0000313" key="1">
    <source>
        <dbReference type="EMBL" id="SJK85390.1"/>
    </source>
</evidence>
<dbReference type="AlphaFoldDB" id="A0A1R4A8V8"/>
<gene>
    <name evidence="1" type="ORF">CPM_1603</name>
</gene>
<sequence length="51" mass="5889">MKLYHIGLYKLYGEIDGFGDPLTGLSVRIDLERIRPILTASYNPFPYLNLM</sequence>
<dbReference type="EMBL" id="LT719092">
    <property type="protein sequence ID" value="SJK85390.1"/>
    <property type="molecule type" value="Genomic_DNA"/>
</dbReference>
<dbReference type="GeneID" id="55575113"/>
<proteinExistence type="predicted"/>
<dbReference type="RefSeq" id="WP_171970464.1">
    <property type="nucleotide sequence ID" value="NZ_LT719092.1"/>
</dbReference>
<accession>A0A1R4A8V8</accession>
<name>A0A1R4A8V8_9ARCH</name>
<evidence type="ECO:0000313" key="2">
    <source>
        <dbReference type="Proteomes" id="UP000187822"/>
    </source>
</evidence>
<organism evidence="1 2">
    <name type="scientific">Cuniculiplasma divulgatum</name>
    <dbReference type="NCBI Taxonomy" id="1673428"/>
    <lineage>
        <taxon>Archaea</taxon>
        <taxon>Methanobacteriati</taxon>
        <taxon>Thermoplasmatota</taxon>
        <taxon>Thermoplasmata</taxon>
        <taxon>Thermoplasmatales</taxon>
        <taxon>Cuniculiplasmataceae</taxon>
        <taxon>Cuniculiplasma</taxon>
    </lineage>
</organism>
<dbReference type="KEGG" id="cdiv:CPM_1603"/>
<protein>
    <submittedName>
        <fullName evidence="1">Uncharacterized protein</fullName>
    </submittedName>
</protein>